<dbReference type="InterPro" id="IPR036388">
    <property type="entry name" value="WH-like_DNA-bd_sf"/>
</dbReference>
<reference evidence="7 8" key="1">
    <citation type="journal article" date="2019" name="Int. J. Syst. Evol. Microbiol.">
        <title>The Global Catalogue of Microorganisms (GCM) 10K type strain sequencing project: providing services to taxonomists for standard genome sequencing and annotation.</title>
        <authorList>
            <consortium name="The Broad Institute Genomics Platform"/>
            <consortium name="The Broad Institute Genome Sequencing Center for Infectious Disease"/>
            <person name="Wu L."/>
            <person name="Ma J."/>
        </authorList>
    </citation>
    <scope>NUCLEOTIDE SEQUENCE [LARGE SCALE GENOMIC DNA]</scope>
    <source>
        <strain evidence="7 8">JCM 15933</strain>
    </source>
</reference>
<name>A0ABN2AT29_9ACTN</name>
<keyword evidence="8" id="KW-1185">Reference proteome</keyword>
<protein>
    <submittedName>
        <fullName evidence="7">LysR family transcriptional regulator</fullName>
    </submittedName>
</protein>
<evidence type="ECO:0000256" key="3">
    <source>
        <dbReference type="ARBA" id="ARBA00023125"/>
    </source>
</evidence>
<feature type="domain" description="HTH lysR-type" evidence="6">
    <location>
        <begin position="2"/>
        <end position="59"/>
    </location>
</feature>
<dbReference type="Pfam" id="PF00126">
    <property type="entry name" value="HTH_1"/>
    <property type="match status" value="1"/>
</dbReference>
<dbReference type="Gene3D" id="3.40.190.290">
    <property type="match status" value="1"/>
</dbReference>
<keyword evidence="3" id="KW-0238">DNA-binding</keyword>
<dbReference type="Proteomes" id="UP001501470">
    <property type="component" value="Unassembled WGS sequence"/>
</dbReference>
<comment type="caution">
    <text evidence="7">The sequence shown here is derived from an EMBL/GenBank/DDBJ whole genome shotgun (WGS) entry which is preliminary data.</text>
</comment>
<dbReference type="PROSITE" id="PS50931">
    <property type="entry name" value="HTH_LYSR"/>
    <property type="match status" value="1"/>
</dbReference>
<proteinExistence type="inferred from homology"/>
<keyword evidence="4" id="KW-0804">Transcription</keyword>
<feature type="region of interest" description="Disordered" evidence="5">
    <location>
        <begin position="184"/>
        <end position="204"/>
    </location>
</feature>
<dbReference type="PRINTS" id="PR00039">
    <property type="entry name" value="HTHLYSR"/>
</dbReference>
<evidence type="ECO:0000256" key="5">
    <source>
        <dbReference type="SAM" id="MobiDB-lite"/>
    </source>
</evidence>
<evidence type="ECO:0000259" key="6">
    <source>
        <dbReference type="PROSITE" id="PS50931"/>
    </source>
</evidence>
<dbReference type="SUPFAM" id="SSF46785">
    <property type="entry name" value="Winged helix' DNA-binding domain"/>
    <property type="match status" value="1"/>
</dbReference>
<comment type="similarity">
    <text evidence="1">Belongs to the LysR transcriptional regulatory family.</text>
</comment>
<dbReference type="InterPro" id="IPR000847">
    <property type="entry name" value="LysR_HTH_N"/>
</dbReference>
<dbReference type="Gene3D" id="1.10.10.10">
    <property type="entry name" value="Winged helix-like DNA-binding domain superfamily/Winged helix DNA-binding domain"/>
    <property type="match status" value="1"/>
</dbReference>
<dbReference type="EMBL" id="BAAAQD010000009">
    <property type="protein sequence ID" value="GAA1526283.1"/>
    <property type="molecule type" value="Genomic_DNA"/>
</dbReference>
<evidence type="ECO:0000256" key="4">
    <source>
        <dbReference type="ARBA" id="ARBA00023163"/>
    </source>
</evidence>
<evidence type="ECO:0000256" key="1">
    <source>
        <dbReference type="ARBA" id="ARBA00009437"/>
    </source>
</evidence>
<dbReference type="CDD" id="cd08436">
    <property type="entry name" value="PBP2_LTTR_like_3"/>
    <property type="match status" value="1"/>
</dbReference>
<organism evidence="7 8">
    <name type="scientific">Dactylosporangium maewongense</name>
    <dbReference type="NCBI Taxonomy" id="634393"/>
    <lineage>
        <taxon>Bacteria</taxon>
        <taxon>Bacillati</taxon>
        <taxon>Actinomycetota</taxon>
        <taxon>Actinomycetes</taxon>
        <taxon>Micromonosporales</taxon>
        <taxon>Micromonosporaceae</taxon>
        <taxon>Dactylosporangium</taxon>
    </lineage>
</organism>
<dbReference type="InterPro" id="IPR005119">
    <property type="entry name" value="LysR_subst-bd"/>
</dbReference>
<keyword evidence="2" id="KW-0805">Transcription regulation</keyword>
<evidence type="ECO:0000313" key="7">
    <source>
        <dbReference type="EMBL" id="GAA1526283.1"/>
    </source>
</evidence>
<accession>A0ABN2AT29</accession>
<dbReference type="PANTHER" id="PTHR30346">
    <property type="entry name" value="TRANSCRIPTIONAL DUAL REGULATOR HCAR-RELATED"/>
    <property type="match status" value="1"/>
</dbReference>
<dbReference type="PANTHER" id="PTHR30346:SF29">
    <property type="entry name" value="LYSR SUBSTRATE-BINDING"/>
    <property type="match status" value="1"/>
</dbReference>
<evidence type="ECO:0000313" key="8">
    <source>
        <dbReference type="Proteomes" id="UP001501470"/>
    </source>
</evidence>
<sequence>MMELRHLVYFVTVAEERNFSRAAQRLRVVQSGVSAAIRALERELGTPLFERTSQRVALTDAGTALLPAARATIDAAQAARDAVDEVRGGLRGTVRIGTLISVGFVDLPGLLGQFRAEHPGVDLRMRAAPTGSAGLARALLDGELDVAFVSLAGRPPAGLSVRVLVAEPIVAVLPAGHRLAGAGATDLAGKSSRRPAGTASVGPAGRASVSLADLVDEPFVDSPPGYGNRTEVDRGFAAAGLQRRVALEVADIATVADYVRNGLGVALIPRFAVGSGDGLVTLSVTGAGLRWTFGVATASARGPSAAVRALLDMVDAHRLER</sequence>
<evidence type="ECO:0000256" key="2">
    <source>
        <dbReference type="ARBA" id="ARBA00023015"/>
    </source>
</evidence>
<dbReference type="SUPFAM" id="SSF53850">
    <property type="entry name" value="Periplasmic binding protein-like II"/>
    <property type="match status" value="1"/>
</dbReference>
<gene>
    <name evidence="7" type="ORF">GCM10009827_048850</name>
</gene>
<dbReference type="InterPro" id="IPR036390">
    <property type="entry name" value="WH_DNA-bd_sf"/>
</dbReference>
<dbReference type="Pfam" id="PF03466">
    <property type="entry name" value="LysR_substrate"/>
    <property type="match status" value="2"/>
</dbReference>